<name>A0ABV6PFA1_9SPHN</name>
<evidence type="ECO:0000313" key="3">
    <source>
        <dbReference type="Proteomes" id="UP001589943"/>
    </source>
</evidence>
<comment type="caution">
    <text evidence="2">The sequence shown here is derived from an EMBL/GenBank/DDBJ whole genome shotgun (WGS) entry which is preliminary data.</text>
</comment>
<organism evidence="2 3">
    <name type="scientific">Novosphingobium aquiterrae</name>
    <dbReference type="NCBI Taxonomy" id="624388"/>
    <lineage>
        <taxon>Bacteria</taxon>
        <taxon>Pseudomonadati</taxon>
        <taxon>Pseudomonadota</taxon>
        <taxon>Alphaproteobacteria</taxon>
        <taxon>Sphingomonadales</taxon>
        <taxon>Sphingomonadaceae</taxon>
        <taxon>Novosphingobium</taxon>
    </lineage>
</organism>
<dbReference type="Proteomes" id="UP001589943">
    <property type="component" value="Unassembled WGS sequence"/>
</dbReference>
<dbReference type="NCBIfam" id="TIGR02001">
    <property type="entry name" value="gcw_chp"/>
    <property type="match status" value="1"/>
</dbReference>
<feature type="chain" id="PRO_5045651840" evidence="1">
    <location>
        <begin position="26"/>
        <end position="253"/>
    </location>
</feature>
<accession>A0ABV6PFA1</accession>
<dbReference type="RefSeq" id="WP_379480004.1">
    <property type="nucleotide sequence ID" value="NZ_JBHLTL010000001.1"/>
</dbReference>
<sequence length="253" mass="26164">MLTSIRGLLAATVLAGGLIASPAFADDETDPPKDITISGYATGVTDYRWRGLSYSGGDFAVQGQINVAHSSGIYAGVWGSSLEQDALDVYGSAELDVYAGWSGDVASGLTADVGVTWYTYPNGTNPLIKGNYFEPYASLSTGLGPVTAKVGVNYAWKQDALGGDDNFYVFGELGTSIPGVPVDLSAHLGYTSGALSPNRLTLTSTDGGFDYSVGATYNITDHLSVGAQYVGVDGASIDGFSNDTVVGSVKLSF</sequence>
<dbReference type="EMBL" id="JBHLTL010000001">
    <property type="protein sequence ID" value="MFC0588506.1"/>
    <property type="molecule type" value="Genomic_DNA"/>
</dbReference>
<keyword evidence="3" id="KW-1185">Reference proteome</keyword>
<protein>
    <submittedName>
        <fullName evidence="2">TorF family putative porin</fullName>
    </submittedName>
</protein>
<evidence type="ECO:0000313" key="2">
    <source>
        <dbReference type="EMBL" id="MFC0588506.1"/>
    </source>
</evidence>
<evidence type="ECO:0000256" key="1">
    <source>
        <dbReference type="SAM" id="SignalP"/>
    </source>
</evidence>
<dbReference type="InterPro" id="IPR010239">
    <property type="entry name" value="CHP02001"/>
</dbReference>
<proteinExistence type="predicted"/>
<keyword evidence="1" id="KW-0732">Signal</keyword>
<dbReference type="Pfam" id="PF09694">
    <property type="entry name" value="Gcw_chp"/>
    <property type="match status" value="1"/>
</dbReference>
<reference evidence="2 3" key="1">
    <citation type="submission" date="2024-09" db="EMBL/GenBank/DDBJ databases">
        <authorList>
            <person name="Sun Q."/>
            <person name="Mori K."/>
        </authorList>
    </citation>
    <scope>NUCLEOTIDE SEQUENCE [LARGE SCALE GENOMIC DNA]</scope>
    <source>
        <strain evidence="2 3">NCAIM B.02537</strain>
    </source>
</reference>
<gene>
    <name evidence="2" type="ORF">ACFFF7_03680</name>
</gene>
<feature type="signal peptide" evidence="1">
    <location>
        <begin position="1"/>
        <end position="25"/>
    </location>
</feature>